<evidence type="ECO:0000313" key="4">
    <source>
        <dbReference type="Proteomes" id="UP001178461"/>
    </source>
</evidence>
<proteinExistence type="predicted"/>
<feature type="region of interest" description="Disordered" evidence="1">
    <location>
        <begin position="779"/>
        <end position="880"/>
    </location>
</feature>
<feature type="region of interest" description="Disordered" evidence="1">
    <location>
        <begin position="1197"/>
        <end position="1251"/>
    </location>
</feature>
<dbReference type="Proteomes" id="UP001178461">
    <property type="component" value="Chromosome 5"/>
</dbReference>
<feature type="region of interest" description="Disordered" evidence="1">
    <location>
        <begin position="724"/>
        <end position="760"/>
    </location>
</feature>
<dbReference type="InterPro" id="IPR052303">
    <property type="entry name" value="CEFIP"/>
</dbReference>
<dbReference type="InterPro" id="IPR027838">
    <property type="entry name" value="DUF4585"/>
</dbReference>
<reference evidence="3" key="1">
    <citation type="submission" date="2022-12" db="EMBL/GenBank/DDBJ databases">
        <authorList>
            <person name="Alioto T."/>
            <person name="Alioto T."/>
            <person name="Gomez Garrido J."/>
        </authorList>
    </citation>
    <scope>NUCLEOTIDE SEQUENCE</scope>
</reference>
<keyword evidence="4" id="KW-1185">Reference proteome</keyword>
<evidence type="ECO:0000259" key="2">
    <source>
        <dbReference type="Pfam" id="PF15232"/>
    </source>
</evidence>
<feature type="compositionally biased region" description="Low complexity" evidence="1">
    <location>
        <begin position="869"/>
        <end position="878"/>
    </location>
</feature>
<organism evidence="3 4">
    <name type="scientific">Podarcis lilfordi</name>
    <name type="common">Lilford's wall lizard</name>
    <dbReference type="NCBI Taxonomy" id="74358"/>
    <lineage>
        <taxon>Eukaryota</taxon>
        <taxon>Metazoa</taxon>
        <taxon>Chordata</taxon>
        <taxon>Craniata</taxon>
        <taxon>Vertebrata</taxon>
        <taxon>Euteleostomi</taxon>
        <taxon>Lepidosauria</taxon>
        <taxon>Squamata</taxon>
        <taxon>Bifurcata</taxon>
        <taxon>Unidentata</taxon>
        <taxon>Episquamata</taxon>
        <taxon>Laterata</taxon>
        <taxon>Lacertibaenia</taxon>
        <taxon>Lacertidae</taxon>
        <taxon>Podarcis</taxon>
    </lineage>
</organism>
<feature type="compositionally biased region" description="Polar residues" evidence="1">
    <location>
        <begin position="504"/>
        <end position="514"/>
    </location>
</feature>
<feature type="region of interest" description="Disordered" evidence="1">
    <location>
        <begin position="372"/>
        <end position="424"/>
    </location>
</feature>
<dbReference type="GO" id="GO:0030018">
    <property type="term" value="C:Z disc"/>
    <property type="evidence" value="ECO:0007669"/>
    <property type="project" value="TreeGrafter"/>
</dbReference>
<feature type="region of interest" description="Disordered" evidence="1">
    <location>
        <begin position="1109"/>
        <end position="1168"/>
    </location>
</feature>
<gene>
    <name evidence="3" type="ORF">PODLI_1B015821</name>
</gene>
<dbReference type="PANTHER" id="PTHR33775:SF2">
    <property type="entry name" value="CARDIAC-ENRICHED FHL2-INTERACTING PROTEIN"/>
    <property type="match status" value="1"/>
</dbReference>
<sequence>MQVNKKHADGQSDSSSIGSFLDDTDREVCSLTDRAFKSLCVAELESSYTEADPVVSPNISHQFSSKFPQGPRNHAIKKNTLPNKGLSKTEEHSTFQQFPNDTQEGQNTAINITPSIRMKLGLPVPSLRNYKHTSKVSSLIKTFDKAENQEASATAKQPVRNSLTKLPLICGGDMAFWGGKTILNIQKELSEFSEPFQDVANASGRPKLHELHRRQNKMDLACHGPRGFYRQADASNIRMSSVSAVSRKAAKNRTGKAKEPARKGSFLHSENSAFESWNLHHKKLETGGPTEIILKEGNLTYFEETPFFREACIHECKPSPPKVTAPIISEQDFSGAFPQKPLSQASLSPLPLAQVPFPPQANAKDIVSQVLPPQASDLPPSMHRIPTSPSLTPETSFPPSPQVSVSLKPSTPPQSLPQASAPPEAIAPQVTVLSEKTSNSEFKSELKNICPPWRKQKKELGRMELTQEIAPEVLRMKDSSYRKPPDVTPMAETSADESHMAPSDPSSPSFNISKLLTPVLPRKQEREPSEGQSFLEAPPIPETGTAKETEERTLYSSQNNYKSKAPSLLFNLKDIRKRVKSTYSPSPLLRTLDDKKIKEQDGIKASVTAANALEGSNKKMAEADKTGHKPSEQTDSTNANNSAGHFIDSYLTPEDSEMSSLTDFHPNEHRVRQYSPPNSHLADVPTDSEAHVQSFQLQDLKSKQVAPSHSADAEPQVSPYLFFTPEENINDSGNQACPPTGNEHRGKRSTSSSEQSFVSIIDQPFHDDTFSLMQLFQKACHQESQRSKNEWSAEEKLGSKEEGEEKSGGEKQLHDYHLSIRGCHTDEKHEEQEEQGKNEKAAQEIDVKEKREDKWKSMDSASEAKLEESLTPTSPSSLKPNMFMIKDNTFKSSPVIKAVKLPLLRSLSCEEAITGSYAEAERQTFGPIRSTPNIQEVDLFSSRNRSQQDVRDAATGRDADELRSIPGSVSCQVVRKSPLTTGYTLREGPEGVYMQELVEEDGANITPGLSQQGLKSDGKQLARDKEKARAGKLRRNSSSQPILSLEGDPAQNRQKCPVREKVNYFKNNLLSKRRGGSCVKKIISQEMRSPTISEPYSHASSEVFRHTSASSGTLTVSTIPSPRSHSAMQSTFTSPFSDTSAVSNVPQAERITSSSSLQGGTESGKRSSTLEPFDLMQTSQLSGDPGSSPVANERLQMAKTAAKPPAVPPKSEKALRRAKKLASKRKKTEAQQKRLQDEAPSHGGDIGTLQPIQSSLSPICLNSSLTPSESHLVRLQPAPSLSPTPSLPATTQRKLLQDPDSGEYFIVDLPVQFKTFYDPESGRYIQLSIPPSKRNLSQTPSSESVPSSYVLYPSTLPTRVSSVPVQASPSQFSESASLMQRALLESATDWSQGGQYPEPLGSQPYIESAVCDVDSREVDGSQYNFEKDVSLPDNADIISMGALEDFAVEGVS</sequence>
<evidence type="ECO:0000313" key="3">
    <source>
        <dbReference type="EMBL" id="CAI5774038.1"/>
    </source>
</evidence>
<feature type="compositionally biased region" description="Basic residues" evidence="1">
    <location>
        <begin position="1216"/>
        <end position="1227"/>
    </location>
</feature>
<dbReference type="EMBL" id="OX395130">
    <property type="protein sequence ID" value="CAI5774038.1"/>
    <property type="molecule type" value="Genomic_DNA"/>
</dbReference>
<feature type="domain" description="DUF4585" evidence="2">
    <location>
        <begin position="1289"/>
        <end position="1357"/>
    </location>
</feature>
<dbReference type="GO" id="GO:0070886">
    <property type="term" value="P:positive regulation of calcineurin-NFAT signaling cascade"/>
    <property type="evidence" value="ECO:0007669"/>
    <property type="project" value="TreeGrafter"/>
</dbReference>
<feature type="compositionally biased region" description="Basic and acidic residues" evidence="1">
    <location>
        <begin position="616"/>
        <end position="632"/>
    </location>
</feature>
<accession>A0AA35P6H3</accession>
<feature type="compositionally biased region" description="Polar residues" evidence="1">
    <location>
        <begin position="633"/>
        <end position="643"/>
    </location>
</feature>
<feature type="region of interest" description="Disordered" evidence="1">
    <location>
        <begin position="1024"/>
        <end position="1052"/>
    </location>
</feature>
<feature type="region of interest" description="Disordered" evidence="1">
    <location>
        <begin position="608"/>
        <end position="692"/>
    </location>
</feature>
<feature type="region of interest" description="Disordered" evidence="1">
    <location>
        <begin position="244"/>
        <end position="263"/>
    </location>
</feature>
<dbReference type="Pfam" id="PF15232">
    <property type="entry name" value="DUF4585"/>
    <property type="match status" value="1"/>
</dbReference>
<feature type="compositionally biased region" description="Polar residues" evidence="1">
    <location>
        <begin position="749"/>
        <end position="758"/>
    </location>
</feature>
<evidence type="ECO:0000256" key="1">
    <source>
        <dbReference type="SAM" id="MobiDB-lite"/>
    </source>
</evidence>
<feature type="region of interest" description="Disordered" evidence="1">
    <location>
        <begin position="699"/>
        <end position="718"/>
    </location>
</feature>
<feature type="region of interest" description="Disordered" evidence="1">
    <location>
        <begin position="479"/>
        <end position="560"/>
    </location>
</feature>
<protein>
    <recommendedName>
        <fullName evidence="2">DUF4585 domain-containing protein</fullName>
    </recommendedName>
</protein>
<dbReference type="PANTHER" id="PTHR33775">
    <property type="entry name" value="CARDIAC-ENRICHED FHL2-INTERACTING PROTEIN-RELATED"/>
    <property type="match status" value="1"/>
</dbReference>
<name>A0AA35P6H3_9SAUR</name>
<feature type="compositionally biased region" description="Basic and acidic residues" evidence="1">
    <location>
        <begin position="780"/>
        <end position="868"/>
    </location>
</feature>
<feature type="compositionally biased region" description="Basic and acidic residues" evidence="1">
    <location>
        <begin position="1228"/>
        <end position="1240"/>
    </location>
</feature>